<dbReference type="SUPFAM" id="SSF49313">
    <property type="entry name" value="Cadherin-like"/>
    <property type="match status" value="9"/>
</dbReference>
<keyword evidence="16" id="KW-1185">Reference proteome</keyword>
<keyword evidence="2" id="KW-1003">Cell membrane</keyword>
<name>A0A087UYQ2_STEMI</name>
<evidence type="ECO:0000256" key="1">
    <source>
        <dbReference type="ARBA" id="ARBA00004251"/>
    </source>
</evidence>
<dbReference type="PROSITE" id="PS00232">
    <property type="entry name" value="CADHERIN_1"/>
    <property type="match status" value="3"/>
</dbReference>
<feature type="chain" id="PRO_5001831100" evidence="13">
    <location>
        <begin position="35"/>
        <end position="1068"/>
    </location>
</feature>
<dbReference type="InterPro" id="IPR039808">
    <property type="entry name" value="Cadherin"/>
</dbReference>
<keyword evidence="6 12" id="KW-0106">Calcium</keyword>
<dbReference type="CDD" id="cd11304">
    <property type="entry name" value="Cadherin_repeat"/>
    <property type="match status" value="9"/>
</dbReference>
<dbReference type="GO" id="GO:0016342">
    <property type="term" value="C:catenin complex"/>
    <property type="evidence" value="ECO:0007669"/>
    <property type="project" value="TreeGrafter"/>
</dbReference>
<dbReference type="InterPro" id="IPR002126">
    <property type="entry name" value="Cadherin-like_dom"/>
</dbReference>
<feature type="domain" description="Cadherin" evidence="14">
    <location>
        <begin position="720"/>
        <end position="826"/>
    </location>
</feature>
<evidence type="ECO:0000313" key="15">
    <source>
        <dbReference type="EMBL" id="KFM82491.1"/>
    </source>
</evidence>
<proteinExistence type="predicted"/>
<feature type="signal peptide" evidence="13">
    <location>
        <begin position="1"/>
        <end position="34"/>
    </location>
</feature>
<evidence type="ECO:0000256" key="8">
    <source>
        <dbReference type="ARBA" id="ARBA00022989"/>
    </source>
</evidence>
<feature type="domain" description="Cadherin" evidence="14">
    <location>
        <begin position="607"/>
        <end position="719"/>
    </location>
</feature>
<dbReference type="Gene3D" id="2.60.40.60">
    <property type="entry name" value="Cadherins"/>
    <property type="match status" value="9"/>
</dbReference>
<comment type="function">
    <text evidence="11">Cadherins are calcium-dependent cell adhesion proteins. They preferentially interact with themselves in a homophilic manner in connecting cells.</text>
</comment>
<keyword evidence="10" id="KW-0325">Glycoprotein</keyword>
<keyword evidence="3" id="KW-0812">Transmembrane</keyword>
<feature type="domain" description="Cadherin" evidence="14">
    <location>
        <begin position="384"/>
        <end position="499"/>
    </location>
</feature>
<dbReference type="Pfam" id="PF00028">
    <property type="entry name" value="Cadherin"/>
    <property type="match status" value="6"/>
</dbReference>
<feature type="domain" description="Cadherin" evidence="14">
    <location>
        <begin position="500"/>
        <end position="606"/>
    </location>
</feature>
<dbReference type="PANTHER" id="PTHR24027:SF438">
    <property type="entry name" value="CADHERIN 23"/>
    <property type="match status" value="1"/>
</dbReference>
<keyword evidence="8" id="KW-1133">Transmembrane helix</keyword>
<organism evidence="15 16">
    <name type="scientific">Stegodyphus mimosarum</name>
    <name type="common">African social velvet spider</name>
    <dbReference type="NCBI Taxonomy" id="407821"/>
    <lineage>
        <taxon>Eukaryota</taxon>
        <taxon>Metazoa</taxon>
        <taxon>Ecdysozoa</taxon>
        <taxon>Arthropoda</taxon>
        <taxon>Chelicerata</taxon>
        <taxon>Arachnida</taxon>
        <taxon>Araneae</taxon>
        <taxon>Araneomorphae</taxon>
        <taxon>Entelegynae</taxon>
        <taxon>Eresoidea</taxon>
        <taxon>Eresidae</taxon>
        <taxon>Stegodyphus</taxon>
    </lineage>
</organism>
<dbReference type="AlphaFoldDB" id="A0A087UYQ2"/>
<evidence type="ECO:0000256" key="9">
    <source>
        <dbReference type="ARBA" id="ARBA00023136"/>
    </source>
</evidence>
<evidence type="ECO:0000256" key="7">
    <source>
        <dbReference type="ARBA" id="ARBA00022889"/>
    </source>
</evidence>
<dbReference type="FunFam" id="2.60.40.60:FF:000098">
    <property type="entry name" value="cadherin-23 isoform X1"/>
    <property type="match status" value="1"/>
</dbReference>
<dbReference type="OMA" id="WRNKRSP"/>
<reference evidence="15 16" key="1">
    <citation type="submission" date="2013-11" db="EMBL/GenBank/DDBJ databases">
        <title>Genome sequencing of Stegodyphus mimosarum.</title>
        <authorList>
            <person name="Bechsgaard J."/>
        </authorList>
    </citation>
    <scope>NUCLEOTIDE SEQUENCE [LARGE SCALE GENOMIC DNA]</scope>
</reference>
<evidence type="ECO:0000256" key="13">
    <source>
        <dbReference type="SAM" id="SignalP"/>
    </source>
</evidence>
<dbReference type="InterPro" id="IPR020894">
    <property type="entry name" value="Cadherin_CS"/>
</dbReference>
<sequence length="1068" mass="116293">MLNNGGTRNDIASIMKHICLVFVVSTLLATKCSGQINRPPEFLKGRDMDKFSLREDTPIGSPVYTLQARDPENSRVNYYISGDTFSVDKDSGIVKLIRQLDREVENTVDVIISITDKSVAGLPPNTISIKREITILDQNDNSPKFQNVPYSFSVEETTPIGAVVFKDIIVTDADIGANAEIKLSCQSEVTPAACQKFEIRGTTITSGRVRGEIILLELLDYEEQSSYTMSIVAEDLAETGSLKSTTNVIIDIKDVQDQPPVFQNAPFTATVMENSIQGTSVLNFAVHDGDIGDPRDLVLRIENDEKEYFQLGPTSTDSRKIVTAILETNNPIDREDTGILDNGGLYVFQIKAIEVVNGLPVGESTTANVTIVVGDVNDQPPIFNQKEFNITISEDIGPNTPLPGLNIVVTDTDVGDNAKFNLELEDVLNSDGMFAVFPSEAIGRTPVIIRINNASALDYEIPEKRIFIFKVKAVQEGYRSDFATVTVMLTDANDNAPVFKSDQYILQVPEDVSPGTNIFTLTAHDADSGDFGKVTYAIKGFGSDKFEVIPETGEIIVSNCDKSSCLDYESQKSYSLTYEAADGGGRVTTVNLFMEIADINDNAPQFTKDVYTHEVLENTSKILPPLFIKATDLDGPTQGDGKITYSIVSNDLLDLNAIMIEPDTGEVILRRPLKHSETPNGNGLLTIVIQATDAGIPPLSSTAKLILKVKKENDGAPEFIGLPYIAHVKENAVGGTSVLKIVASDPDGPDVGIRYFIHSGAKDNFILDQKSGLISVAPGADLDKDLYGMEYSILVQAVDSGIPVHQTASATVQISVEDVNNKPPKFLEESYVQYIPESTNIGEEILTVEASDPDEGAKLRYSIVEPIVARDKTGSFVTSSSYNYKAAFRIDGTTGKITVNQPLEYNSASVIILTVEVVDLNAVDVAFGKQQKASVEVTIYVRAHGEMNPVFSPPWTQANPVVEITVPEETLIGSTLLTLSARDPLTHAVVNHFEKILGSDPDNYVSVSPVSGVVALNRRLDFEELPLKRISFKVKAIIGEAKSQRYSEATVIIIVQDINDNSPVFAQN</sequence>
<feature type="domain" description="Cadherin" evidence="14">
    <location>
        <begin position="827"/>
        <end position="951"/>
    </location>
</feature>
<feature type="domain" description="Cadherin" evidence="14">
    <location>
        <begin position="146"/>
        <end position="262"/>
    </location>
</feature>
<feature type="domain" description="Cadherin" evidence="14">
    <location>
        <begin position="263"/>
        <end position="383"/>
    </location>
</feature>
<comment type="subcellular location">
    <subcellularLocation>
        <location evidence="1">Cell membrane</location>
        <topology evidence="1">Single-pass type I membrane protein</topology>
    </subcellularLocation>
</comment>
<feature type="domain" description="Cadherin" evidence="14">
    <location>
        <begin position="45"/>
        <end position="145"/>
    </location>
</feature>
<evidence type="ECO:0000256" key="3">
    <source>
        <dbReference type="ARBA" id="ARBA00022692"/>
    </source>
</evidence>
<dbReference type="GO" id="GO:0016477">
    <property type="term" value="P:cell migration"/>
    <property type="evidence" value="ECO:0007669"/>
    <property type="project" value="TreeGrafter"/>
</dbReference>
<evidence type="ECO:0000256" key="11">
    <source>
        <dbReference type="ARBA" id="ARBA00059331"/>
    </source>
</evidence>
<dbReference type="GO" id="GO:0007156">
    <property type="term" value="P:homophilic cell adhesion via plasma membrane adhesion molecules"/>
    <property type="evidence" value="ECO:0007669"/>
    <property type="project" value="InterPro"/>
</dbReference>
<dbReference type="GO" id="GO:0045296">
    <property type="term" value="F:cadherin binding"/>
    <property type="evidence" value="ECO:0007669"/>
    <property type="project" value="TreeGrafter"/>
</dbReference>
<evidence type="ECO:0000259" key="14">
    <source>
        <dbReference type="PROSITE" id="PS50268"/>
    </source>
</evidence>
<evidence type="ECO:0000256" key="2">
    <source>
        <dbReference type="ARBA" id="ARBA00022475"/>
    </source>
</evidence>
<dbReference type="FunFam" id="2.60.40.60:FF:000118">
    <property type="entry name" value="protocadherin Fat 4"/>
    <property type="match status" value="1"/>
</dbReference>
<dbReference type="FunFam" id="2.60.40.60:FF:000296">
    <property type="entry name" value="Cadherin 74A, isoform A"/>
    <property type="match status" value="1"/>
</dbReference>
<feature type="non-terminal residue" evidence="15">
    <location>
        <position position="1068"/>
    </location>
</feature>
<dbReference type="Proteomes" id="UP000054359">
    <property type="component" value="Unassembled WGS sequence"/>
</dbReference>
<evidence type="ECO:0000313" key="16">
    <source>
        <dbReference type="Proteomes" id="UP000054359"/>
    </source>
</evidence>
<keyword evidence="5" id="KW-0677">Repeat</keyword>
<dbReference type="InterPro" id="IPR015919">
    <property type="entry name" value="Cadherin-like_sf"/>
</dbReference>
<dbReference type="SMART" id="SM00112">
    <property type="entry name" value="CA"/>
    <property type="match status" value="9"/>
</dbReference>
<evidence type="ECO:0000256" key="5">
    <source>
        <dbReference type="ARBA" id="ARBA00022737"/>
    </source>
</evidence>
<dbReference type="GO" id="GO:0008013">
    <property type="term" value="F:beta-catenin binding"/>
    <property type="evidence" value="ECO:0007669"/>
    <property type="project" value="TreeGrafter"/>
</dbReference>
<accession>A0A087UYQ2</accession>
<evidence type="ECO:0000256" key="4">
    <source>
        <dbReference type="ARBA" id="ARBA00022729"/>
    </source>
</evidence>
<evidence type="ECO:0000256" key="12">
    <source>
        <dbReference type="PROSITE-ProRule" id="PRU00043"/>
    </source>
</evidence>
<dbReference type="PROSITE" id="PS50268">
    <property type="entry name" value="CADHERIN_2"/>
    <property type="match status" value="9"/>
</dbReference>
<protein>
    <submittedName>
        <fullName evidence="15">Cadherin-87A</fullName>
    </submittedName>
</protein>
<keyword evidence="7" id="KW-0130">Cell adhesion</keyword>
<dbReference type="STRING" id="407821.A0A087UYQ2"/>
<gene>
    <name evidence="15" type="ORF">X975_09515</name>
</gene>
<dbReference type="PRINTS" id="PR00205">
    <property type="entry name" value="CADHERIN"/>
</dbReference>
<dbReference type="GO" id="GO:0005509">
    <property type="term" value="F:calcium ion binding"/>
    <property type="evidence" value="ECO:0007669"/>
    <property type="project" value="UniProtKB-UniRule"/>
</dbReference>
<dbReference type="PANTHER" id="PTHR24027">
    <property type="entry name" value="CADHERIN-23"/>
    <property type="match status" value="1"/>
</dbReference>
<feature type="domain" description="Cadherin" evidence="14">
    <location>
        <begin position="958"/>
        <end position="1065"/>
    </location>
</feature>
<keyword evidence="4 13" id="KW-0732">Signal</keyword>
<evidence type="ECO:0000256" key="10">
    <source>
        <dbReference type="ARBA" id="ARBA00023180"/>
    </source>
</evidence>
<dbReference type="EMBL" id="KK122320">
    <property type="protein sequence ID" value="KFM82491.1"/>
    <property type="molecule type" value="Genomic_DNA"/>
</dbReference>
<keyword evidence="9" id="KW-0472">Membrane</keyword>
<evidence type="ECO:0000256" key="6">
    <source>
        <dbReference type="ARBA" id="ARBA00022837"/>
    </source>
</evidence>
<dbReference type="OrthoDB" id="6491773at2759"/>